<sequence>MTPPAWQTSSHCAQGEACVSVAAVPSGVLLTESSDPDGAILHTTPEAFAALTHALRTDTPSPHIQITRTPDGLVRLHHPHTPEQTVTTTADKWHAFTLGVLDGEFDHLGFRA</sequence>
<feature type="domain" description="DUF397" evidence="1">
    <location>
        <begin position="5"/>
        <end position="56"/>
    </location>
</feature>
<dbReference type="RefSeq" id="WP_345613792.1">
    <property type="nucleotide sequence ID" value="NZ_BAABJV010000005.1"/>
</dbReference>
<dbReference type="InterPro" id="IPR007278">
    <property type="entry name" value="DUF397"/>
</dbReference>
<evidence type="ECO:0000313" key="3">
    <source>
        <dbReference type="Proteomes" id="UP001501147"/>
    </source>
</evidence>
<name>A0ABP9AAF6_9ACTN</name>
<protein>
    <recommendedName>
        <fullName evidence="1">DUF397 domain-containing protein</fullName>
    </recommendedName>
</protein>
<comment type="caution">
    <text evidence="2">The sequence shown here is derived from an EMBL/GenBank/DDBJ whole genome shotgun (WGS) entry which is preliminary data.</text>
</comment>
<reference evidence="3" key="1">
    <citation type="journal article" date="2019" name="Int. J. Syst. Evol. Microbiol.">
        <title>The Global Catalogue of Microorganisms (GCM) 10K type strain sequencing project: providing services to taxonomists for standard genome sequencing and annotation.</title>
        <authorList>
            <consortium name="The Broad Institute Genomics Platform"/>
            <consortium name="The Broad Institute Genome Sequencing Center for Infectious Disease"/>
            <person name="Wu L."/>
            <person name="Ma J."/>
        </authorList>
    </citation>
    <scope>NUCLEOTIDE SEQUENCE [LARGE SCALE GENOMIC DNA]</scope>
    <source>
        <strain evidence="3">JCM 18324</strain>
    </source>
</reference>
<dbReference type="EMBL" id="BAABJV010000005">
    <property type="protein sequence ID" value="GAA4777697.1"/>
    <property type="molecule type" value="Genomic_DNA"/>
</dbReference>
<gene>
    <name evidence="2" type="ORF">GCM10023329_28450</name>
</gene>
<proteinExistence type="predicted"/>
<evidence type="ECO:0000259" key="1">
    <source>
        <dbReference type="Pfam" id="PF04149"/>
    </source>
</evidence>
<dbReference type="Pfam" id="PF04149">
    <property type="entry name" value="DUF397"/>
    <property type="match status" value="1"/>
</dbReference>
<evidence type="ECO:0000313" key="2">
    <source>
        <dbReference type="EMBL" id="GAA4777697.1"/>
    </source>
</evidence>
<dbReference type="Proteomes" id="UP001501147">
    <property type="component" value="Unassembled WGS sequence"/>
</dbReference>
<accession>A0ABP9AAF6</accession>
<keyword evidence="3" id="KW-1185">Reference proteome</keyword>
<organism evidence="2 3">
    <name type="scientific">Streptomyces sanyensis</name>
    <dbReference type="NCBI Taxonomy" id="568869"/>
    <lineage>
        <taxon>Bacteria</taxon>
        <taxon>Bacillati</taxon>
        <taxon>Actinomycetota</taxon>
        <taxon>Actinomycetes</taxon>
        <taxon>Kitasatosporales</taxon>
        <taxon>Streptomycetaceae</taxon>
        <taxon>Streptomyces</taxon>
    </lineage>
</organism>